<comment type="caution">
    <text evidence="1">The sequence shown here is derived from an EMBL/GenBank/DDBJ whole genome shotgun (WGS) entry which is preliminary data.</text>
</comment>
<dbReference type="Proteomes" id="UP001295684">
    <property type="component" value="Unassembled WGS sequence"/>
</dbReference>
<protein>
    <submittedName>
        <fullName evidence="1">Uncharacterized protein</fullName>
    </submittedName>
</protein>
<proteinExistence type="predicted"/>
<dbReference type="EMBL" id="CAMPGE010018573">
    <property type="protein sequence ID" value="CAI2376979.1"/>
    <property type="molecule type" value="Genomic_DNA"/>
</dbReference>
<name>A0AAD1XQI3_EUPCR</name>
<evidence type="ECO:0000313" key="2">
    <source>
        <dbReference type="Proteomes" id="UP001295684"/>
    </source>
</evidence>
<dbReference type="AlphaFoldDB" id="A0AAD1XQI3"/>
<organism evidence="1 2">
    <name type="scientific">Euplotes crassus</name>
    <dbReference type="NCBI Taxonomy" id="5936"/>
    <lineage>
        <taxon>Eukaryota</taxon>
        <taxon>Sar</taxon>
        <taxon>Alveolata</taxon>
        <taxon>Ciliophora</taxon>
        <taxon>Intramacronucleata</taxon>
        <taxon>Spirotrichea</taxon>
        <taxon>Hypotrichia</taxon>
        <taxon>Euplotida</taxon>
        <taxon>Euplotidae</taxon>
        <taxon>Moneuplotes</taxon>
    </lineage>
</organism>
<gene>
    <name evidence="1" type="ORF">ECRASSUSDP1_LOCUS18358</name>
</gene>
<reference evidence="1" key="1">
    <citation type="submission" date="2023-07" db="EMBL/GenBank/DDBJ databases">
        <authorList>
            <consortium name="AG Swart"/>
            <person name="Singh M."/>
            <person name="Singh A."/>
            <person name="Seah K."/>
            <person name="Emmerich C."/>
        </authorList>
    </citation>
    <scope>NUCLEOTIDE SEQUENCE</scope>
    <source>
        <strain evidence="1">DP1</strain>
    </source>
</reference>
<sequence length="58" mass="6558">MIMTPKPPISLPNPPLAFQTSRLTPNTPFHQLPRSLIKPITKIPLIPLLRTKCCNTRN</sequence>
<accession>A0AAD1XQI3</accession>
<keyword evidence="2" id="KW-1185">Reference proteome</keyword>
<evidence type="ECO:0000313" key="1">
    <source>
        <dbReference type="EMBL" id="CAI2376979.1"/>
    </source>
</evidence>